<accession>A0ABT6U7V1</accession>
<organism evidence="2 3">
    <name type="scientific">Shewanella xiamenensis</name>
    <dbReference type="NCBI Taxonomy" id="332186"/>
    <lineage>
        <taxon>Bacteria</taxon>
        <taxon>Pseudomonadati</taxon>
        <taxon>Pseudomonadota</taxon>
        <taxon>Gammaproteobacteria</taxon>
        <taxon>Alteromonadales</taxon>
        <taxon>Shewanellaceae</taxon>
        <taxon>Shewanella</taxon>
    </lineage>
</organism>
<sequence length="50" mass="5645">MYTHTWIANWYSKLAKTAAILAALAAIWAAKLSQMRLDMRKGLMTALFSN</sequence>
<keyword evidence="1" id="KW-0812">Transmembrane</keyword>
<name>A0ABT6U7V1_9GAMM</name>
<dbReference type="Proteomes" id="UP001159075">
    <property type="component" value="Unassembled WGS sequence"/>
</dbReference>
<keyword evidence="1" id="KW-1133">Transmembrane helix</keyword>
<reference evidence="2 3" key="1">
    <citation type="submission" date="2022-09" db="EMBL/GenBank/DDBJ databases">
        <title>The outer-membrane cytochrome OmcA is essential for infection of Shewanella oneidensis by a zebrafish-associated bacteriophage.</title>
        <authorList>
            <person name="Grenfell A.W."/>
            <person name="Intile P."/>
            <person name="Mcfarlane J."/>
            <person name="Leung D."/>
            <person name="Abdalla K."/>
            <person name="Wold M."/>
            <person name="Kees E."/>
            <person name="Gralnick J."/>
        </authorList>
    </citation>
    <scope>NUCLEOTIDE SEQUENCE [LARGE SCALE GENOMIC DNA]</scope>
    <source>
        <strain evidence="2 3">NF-5</strain>
    </source>
</reference>
<dbReference type="EMBL" id="JAOTLW010000002">
    <property type="protein sequence ID" value="MDI5830431.1"/>
    <property type="molecule type" value="Genomic_DNA"/>
</dbReference>
<gene>
    <name evidence="2" type="ORF">ODY93_02530</name>
</gene>
<proteinExistence type="predicted"/>
<comment type="caution">
    <text evidence="2">The sequence shown here is derived from an EMBL/GenBank/DDBJ whole genome shotgun (WGS) entry which is preliminary data.</text>
</comment>
<keyword evidence="3" id="KW-1185">Reference proteome</keyword>
<evidence type="ECO:0000256" key="1">
    <source>
        <dbReference type="SAM" id="Phobius"/>
    </source>
</evidence>
<evidence type="ECO:0000313" key="2">
    <source>
        <dbReference type="EMBL" id="MDI5830431.1"/>
    </source>
</evidence>
<protein>
    <submittedName>
        <fullName evidence="2">Uncharacterized protein</fullName>
    </submittedName>
</protein>
<evidence type="ECO:0000313" key="3">
    <source>
        <dbReference type="Proteomes" id="UP001159075"/>
    </source>
</evidence>
<feature type="transmembrane region" description="Helical" evidence="1">
    <location>
        <begin position="14"/>
        <end position="32"/>
    </location>
</feature>
<dbReference type="RefSeq" id="WP_282678953.1">
    <property type="nucleotide sequence ID" value="NZ_JAOTLW010000002.1"/>
</dbReference>
<keyword evidence="1" id="KW-0472">Membrane</keyword>